<dbReference type="GO" id="GO:0022857">
    <property type="term" value="F:transmembrane transporter activity"/>
    <property type="evidence" value="ECO:0007669"/>
    <property type="project" value="InterPro"/>
</dbReference>
<feature type="transmembrane region" description="Helical" evidence="7">
    <location>
        <begin position="467"/>
        <end position="492"/>
    </location>
</feature>
<dbReference type="AlphaFoldDB" id="A0A263CZA8"/>
<feature type="transmembrane region" description="Helical" evidence="7">
    <location>
        <begin position="327"/>
        <end position="345"/>
    </location>
</feature>
<name>A0A263CZA8_9PSEU</name>
<feature type="region of interest" description="Disordered" evidence="6">
    <location>
        <begin position="655"/>
        <end position="686"/>
    </location>
</feature>
<dbReference type="EMBL" id="NKYE01000019">
    <property type="protein sequence ID" value="OZM70646.1"/>
    <property type="molecule type" value="Genomic_DNA"/>
</dbReference>
<reference evidence="8 9" key="1">
    <citation type="submission" date="2017-07" db="EMBL/GenBank/DDBJ databases">
        <title>Amycolatopsis antarcticus sp. nov., isolated from the surface of an Antarcticus brown macroalga.</title>
        <authorList>
            <person name="Wang J."/>
            <person name="Leiva S."/>
            <person name="Huang J."/>
            <person name="Huang Y."/>
        </authorList>
    </citation>
    <scope>NUCLEOTIDE SEQUENCE [LARGE SCALE GENOMIC DNA]</scope>
    <source>
        <strain evidence="8 9">AU-G6</strain>
    </source>
</reference>
<feature type="compositionally biased region" description="Basic and acidic residues" evidence="6">
    <location>
        <begin position="146"/>
        <end position="187"/>
    </location>
</feature>
<evidence type="ECO:0000313" key="8">
    <source>
        <dbReference type="EMBL" id="OZM70646.1"/>
    </source>
</evidence>
<gene>
    <name evidence="8" type="ORF">CFN78_24450</name>
</gene>
<protein>
    <submittedName>
        <fullName evidence="8">MFS transporter</fullName>
    </submittedName>
</protein>
<feature type="compositionally biased region" description="Basic residues" evidence="6">
    <location>
        <begin position="14"/>
        <end position="29"/>
    </location>
</feature>
<feature type="compositionally biased region" description="Basic and acidic residues" evidence="6">
    <location>
        <begin position="196"/>
        <end position="207"/>
    </location>
</feature>
<feature type="transmembrane region" description="Helical" evidence="7">
    <location>
        <begin position="504"/>
        <end position="527"/>
    </location>
</feature>
<dbReference type="InterPro" id="IPR036259">
    <property type="entry name" value="MFS_trans_sf"/>
</dbReference>
<feature type="transmembrane region" description="Helical" evidence="7">
    <location>
        <begin position="623"/>
        <end position="644"/>
    </location>
</feature>
<feature type="region of interest" description="Disordered" evidence="6">
    <location>
        <begin position="1"/>
        <end position="213"/>
    </location>
</feature>
<evidence type="ECO:0000256" key="4">
    <source>
        <dbReference type="ARBA" id="ARBA00022989"/>
    </source>
</evidence>
<evidence type="ECO:0000256" key="5">
    <source>
        <dbReference type="ARBA" id="ARBA00023136"/>
    </source>
</evidence>
<sequence length="686" mass="73312">MRSRSQSDPDGPRFGRRGQGRAGRKSKRKWTPEPGAERSAAPPPQAPPPPSDRPRSRFYDDGQDTPPPPSRPATRHMPMEQGHGAPTADDAPTGAIPAAERQTVRGARQYRPPRPEFDRTQPVRRDQPRTGDYERYDTGGNYPQRPRYDQYQDERHDRAPYGHDRYGRDRYDNGRYENERHEQDRYEQAPPGGYQDGREEQASHHEAAAAAAAGTVPKLPKKITVTRVAALRSRQLTGQAVDAFHRAHRADGADKSGLTSLSFSVMLNYASDAAMAIALANTLFFAASSGESKGKVALYLLITIAPFALVAPVIGPALDKIQRGRRLAMSVSSAGQALMCVVMALNFDTWLLYPAALGKMVLSKSFMVLKSSVTPRVVPPDITLSKTNARLTVFGLAAGGMFGAVASGFNGVLGSSGALWFTAAICVVGTWQAMRIPSWVEVTEGEVPASLSSKPEKKKRQPMGRHVVVSLWGNGTVRVLTGFLMMFAAFAIKSQAEAGGQTPFMQLLLLGVIGAAAGIGGFAGNALGSRLQFGKPDQVVLYCVAATLGATVLASVISGITTAAIVGLLGSTASALAKISLDAVIQQDLPEESRASAFGRSETVLQMAWCFGGAVGLLLPPTYWIGFLVVSVLLAIGLAQTFLVRRGSSLIPGLGGDRPLRPDRAPSTAPRRPAEGPAPSRDHSGS</sequence>
<keyword evidence="9" id="KW-1185">Reference proteome</keyword>
<dbReference type="InterPro" id="IPR011701">
    <property type="entry name" value="MFS"/>
</dbReference>
<feature type="compositionally biased region" description="Pro residues" evidence="6">
    <location>
        <begin position="41"/>
        <end position="51"/>
    </location>
</feature>
<dbReference type="OrthoDB" id="5170137at2"/>
<keyword evidence="4 7" id="KW-1133">Transmembrane helix</keyword>
<feature type="transmembrane region" description="Helical" evidence="7">
    <location>
        <begin position="539"/>
        <end position="566"/>
    </location>
</feature>
<proteinExistence type="predicted"/>
<dbReference type="GO" id="GO:0005886">
    <property type="term" value="C:plasma membrane"/>
    <property type="evidence" value="ECO:0007669"/>
    <property type="project" value="UniProtKB-SubCell"/>
</dbReference>
<evidence type="ECO:0000256" key="7">
    <source>
        <dbReference type="SAM" id="Phobius"/>
    </source>
</evidence>
<keyword evidence="3 7" id="KW-0812">Transmembrane</keyword>
<dbReference type="RefSeq" id="WP_094865371.1">
    <property type="nucleotide sequence ID" value="NZ_NKYE01000019.1"/>
</dbReference>
<evidence type="ECO:0000256" key="2">
    <source>
        <dbReference type="ARBA" id="ARBA00022475"/>
    </source>
</evidence>
<comment type="caution">
    <text evidence="8">The sequence shown here is derived from an EMBL/GenBank/DDBJ whole genome shotgun (WGS) entry which is preliminary data.</text>
</comment>
<feature type="compositionally biased region" description="Basic and acidic residues" evidence="6">
    <location>
        <begin position="1"/>
        <end position="13"/>
    </location>
</feature>
<organism evidence="8 9">
    <name type="scientific">Amycolatopsis antarctica</name>
    <dbReference type="NCBI Taxonomy" id="1854586"/>
    <lineage>
        <taxon>Bacteria</taxon>
        <taxon>Bacillati</taxon>
        <taxon>Actinomycetota</taxon>
        <taxon>Actinomycetes</taxon>
        <taxon>Pseudonocardiales</taxon>
        <taxon>Pseudonocardiaceae</taxon>
        <taxon>Amycolatopsis</taxon>
    </lineage>
</organism>
<dbReference type="PANTHER" id="PTHR23513:SF18">
    <property type="entry name" value="INTEGRAL MEMBRANE PROTEIN"/>
    <property type="match status" value="1"/>
</dbReference>
<feature type="compositionally biased region" description="Basic and acidic residues" evidence="6">
    <location>
        <begin position="113"/>
        <end position="137"/>
    </location>
</feature>
<keyword evidence="2" id="KW-1003">Cell membrane</keyword>
<dbReference type="PANTHER" id="PTHR23513">
    <property type="entry name" value="INTEGRAL MEMBRANE EFFLUX PROTEIN-RELATED"/>
    <property type="match status" value="1"/>
</dbReference>
<dbReference type="InParanoid" id="A0A263CZA8"/>
<feature type="transmembrane region" description="Helical" evidence="7">
    <location>
        <begin position="265"/>
        <end position="284"/>
    </location>
</feature>
<evidence type="ECO:0000256" key="3">
    <source>
        <dbReference type="ARBA" id="ARBA00022692"/>
    </source>
</evidence>
<keyword evidence="5 7" id="KW-0472">Membrane</keyword>
<dbReference type="Proteomes" id="UP000242444">
    <property type="component" value="Unassembled WGS sequence"/>
</dbReference>
<evidence type="ECO:0000256" key="6">
    <source>
        <dbReference type="SAM" id="MobiDB-lite"/>
    </source>
</evidence>
<dbReference type="Gene3D" id="1.20.1250.20">
    <property type="entry name" value="MFS general substrate transporter like domains"/>
    <property type="match status" value="1"/>
</dbReference>
<feature type="transmembrane region" description="Helical" evidence="7">
    <location>
        <begin position="389"/>
        <end position="406"/>
    </location>
</feature>
<comment type="subcellular location">
    <subcellularLocation>
        <location evidence="1">Cell membrane</location>
        <topology evidence="1">Multi-pass membrane protein</topology>
    </subcellularLocation>
</comment>
<dbReference type="SUPFAM" id="SSF103473">
    <property type="entry name" value="MFS general substrate transporter"/>
    <property type="match status" value="1"/>
</dbReference>
<evidence type="ECO:0000256" key="1">
    <source>
        <dbReference type="ARBA" id="ARBA00004651"/>
    </source>
</evidence>
<accession>A0A263CZA8</accession>
<feature type="transmembrane region" description="Helical" evidence="7">
    <location>
        <begin position="296"/>
        <end position="315"/>
    </location>
</feature>
<evidence type="ECO:0000313" key="9">
    <source>
        <dbReference type="Proteomes" id="UP000242444"/>
    </source>
</evidence>
<dbReference type="Pfam" id="PF07690">
    <property type="entry name" value="MFS_1"/>
    <property type="match status" value="1"/>
</dbReference>